<dbReference type="EMBL" id="HAAD01005368">
    <property type="protein sequence ID" value="CDG71600.1"/>
    <property type="molecule type" value="mRNA"/>
</dbReference>
<dbReference type="SUPFAM" id="SSF101744">
    <property type="entry name" value="Rof/RNase P subunit-like"/>
    <property type="match status" value="1"/>
</dbReference>
<evidence type="ECO:0000256" key="9">
    <source>
        <dbReference type="ARBA" id="ARBA00022801"/>
    </source>
</evidence>
<keyword evidence="8" id="KW-0255">Endonuclease</keyword>
<reference evidence="11" key="1">
    <citation type="journal article" date="2013" name="Genome Biol. Evol.">
        <title>Punctuated emergences of genetic and phenotypic innovations in eumetazoan, bilaterian, euteleostome, and hominidae ancestors.</title>
        <authorList>
            <person name="Wenger Y."/>
            <person name="Galliot B."/>
        </authorList>
    </citation>
    <scope>NUCLEOTIDE SEQUENCE</scope>
    <source>
        <tissue evidence="11">Whole animals</tissue>
    </source>
</reference>
<evidence type="ECO:0000313" key="11">
    <source>
        <dbReference type="EMBL" id="CDG71600.1"/>
    </source>
</evidence>
<dbReference type="AlphaFoldDB" id="T2MI53"/>
<dbReference type="KEGG" id="hmg:100205391"/>
<accession>T2MI53</accession>
<evidence type="ECO:0000256" key="8">
    <source>
        <dbReference type="ARBA" id="ARBA00022759"/>
    </source>
</evidence>
<evidence type="ECO:0000256" key="4">
    <source>
        <dbReference type="ARBA" id="ARBA00016225"/>
    </source>
</evidence>
<dbReference type="GO" id="GO:0004519">
    <property type="term" value="F:endonuclease activity"/>
    <property type="evidence" value="ECO:0007669"/>
    <property type="project" value="UniProtKB-KW"/>
</dbReference>
<evidence type="ECO:0000256" key="1">
    <source>
        <dbReference type="ARBA" id="ARBA00002435"/>
    </source>
</evidence>
<dbReference type="InterPro" id="IPR023534">
    <property type="entry name" value="Rof/RNase_P-like"/>
</dbReference>
<keyword evidence="6" id="KW-0819">tRNA processing</keyword>
<dbReference type="InterPro" id="IPR016848">
    <property type="entry name" value="RNase_P/MRP_Rpp29-subunit"/>
</dbReference>
<comment type="similarity">
    <text evidence="3">Belongs to the eukaryotic/archaeal RNase P protein component 1 family.</text>
</comment>
<dbReference type="GO" id="GO:0005634">
    <property type="term" value="C:nucleus"/>
    <property type="evidence" value="ECO:0007669"/>
    <property type="project" value="UniProtKB-SubCell"/>
</dbReference>
<organism evidence="11">
    <name type="scientific">Hydra vulgaris</name>
    <name type="common">Hydra</name>
    <name type="synonym">Hydra attenuata</name>
    <dbReference type="NCBI Taxonomy" id="6087"/>
    <lineage>
        <taxon>Eukaryota</taxon>
        <taxon>Metazoa</taxon>
        <taxon>Cnidaria</taxon>
        <taxon>Hydrozoa</taxon>
        <taxon>Hydroidolina</taxon>
        <taxon>Anthoathecata</taxon>
        <taxon>Aplanulata</taxon>
        <taxon>Hydridae</taxon>
        <taxon>Hydra</taxon>
    </lineage>
</organism>
<proteinExistence type="evidence at transcript level"/>
<evidence type="ECO:0000256" key="7">
    <source>
        <dbReference type="ARBA" id="ARBA00022722"/>
    </source>
</evidence>
<dbReference type="Pfam" id="PF01868">
    <property type="entry name" value="RNase_P-MRP_p29"/>
    <property type="match status" value="1"/>
</dbReference>
<keyword evidence="7" id="KW-0540">Nuclease</keyword>
<dbReference type="GO" id="GO:0001682">
    <property type="term" value="P:tRNA 5'-leader removal"/>
    <property type="evidence" value="ECO:0007669"/>
    <property type="project" value="InterPro"/>
</dbReference>
<dbReference type="GO" id="GO:0033204">
    <property type="term" value="F:ribonuclease P RNA binding"/>
    <property type="evidence" value="ECO:0007669"/>
    <property type="project" value="InterPro"/>
</dbReference>
<dbReference type="HAMAP" id="MF_00754">
    <property type="entry name" value="RNase_P_1"/>
    <property type="match status" value="1"/>
</dbReference>
<sequence length="218" mass="25034">MSITDNALYGNTDGTQKHSFSQKEFLNDYIIETLSSKRKADEIDKLKLRLKEKSILLEKANTFKKKKVNTLKVSRKLNKQFGLHEVPKCAKYIDFLPLHSLWLQYIKSNFNSVTLKADEKLLRIDFHGAQIKVRNSKCKSYIGLNGIVVKETKNIFVIITKNDEVKRIPKSMSIFELKLNNFLVKIAGDAICVLPSIRASKKFKSTNKVNHLLITSNF</sequence>
<evidence type="ECO:0000256" key="5">
    <source>
        <dbReference type="ARBA" id="ARBA00022490"/>
    </source>
</evidence>
<keyword evidence="5" id="KW-0963">Cytoplasm</keyword>
<dbReference type="InterPro" id="IPR002730">
    <property type="entry name" value="Rpp29/RNP1"/>
</dbReference>
<dbReference type="Gene3D" id="2.30.30.210">
    <property type="entry name" value="Ribonuclease P/MRP, subunit p29"/>
    <property type="match status" value="1"/>
</dbReference>
<dbReference type="InterPro" id="IPR036980">
    <property type="entry name" value="RNase_P/MRP_Rpp29_sf"/>
</dbReference>
<evidence type="ECO:0000256" key="2">
    <source>
        <dbReference type="ARBA" id="ARBA00004123"/>
    </source>
</evidence>
<dbReference type="GO" id="GO:0016787">
    <property type="term" value="F:hydrolase activity"/>
    <property type="evidence" value="ECO:0007669"/>
    <property type="project" value="UniProtKB-KW"/>
</dbReference>
<dbReference type="GO" id="GO:0000172">
    <property type="term" value="C:ribonuclease MRP complex"/>
    <property type="evidence" value="ECO:0007669"/>
    <property type="project" value="InterPro"/>
</dbReference>
<dbReference type="SMART" id="SM00538">
    <property type="entry name" value="POP4"/>
    <property type="match status" value="1"/>
</dbReference>
<dbReference type="PANTHER" id="PTHR13348">
    <property type="entry name" value="RIBONUCLEASE P SUBUNIT P29"/>
    <property type="match status" value="1"/>
</dbReference>
<evidence type="ECO:0000256" key="10">
    <source>
        <dbReference type="ARBA" id="ARBA00046486"/>
    </source>
</evidence>
<dbReference type="OMA" id="TFRVCGM"/>
<gene>
    <name evidence="11" type="primary">POP4</name>
</gene>
<evidence type="ECO:0000256" key="6">
    <source>
        <dbReference type="ARBA" id="ARBA00022694"/>
    </source>
</evidence>
<dbReference type="OrthoDB" id="124041at2759"/>
<dbReference type="GO" id="GO:0006364">
    <property type="term" value="P:rRNA processing"/>
    <property type="evidence" value="ECO:0007669"/>
    <property type="project" value="TreeGrafter"/>
</dbReference>
<dbReference type="InterPro" id="IPR023538">
    <property type="entry name" value="RNP1"/>
</dbReference>
<comment type="subcellular location">
    <subcellularLocation>
        <location evidence="2">Nucleus</location>
    </subcellularLocation>
</comment>
<dbReference type="GO" id="GO:0030677">
    <property type="term" value="C:ribonuclease P complex"/>
    <property type="evidence" value="ECO:0007669"/>
    <property type="project" value="InterPro"/>
</dbReference>
<name>T2MI53_HYDVU</name>
<protein>
    <recommendedName>
        <fullName evidence="4">Ribonuclease P protein subunit p29</fullName>
    </recommendedName>
</protein>
<keyword evidence="9" id="KW-0378">Hydrolase</keyword>
<comment type="function">
    <text evidence="1">Component of ribonuclease P, a ribonucleoprotein complex that generates mature tRNA molecules by cleaving their 5'-ends.</text>
</comment>
<dbReference type="PANTHER" id="PTHR13348:SF0">
    <property type="entry name" value="RIBONUCLEASE P PROTEIN SUBUNIT P29"/>
    <property type="match status" value="1"/>
</dbReference>
<comment type="subunit">
    <text evidence="10">Component of nuclear RNase P and RNase MRP ribonucleoproteins. RNase P consists of a catalytic RNA moiety and 10 different protein chains; POP1, POP4, POP5, POP7, RPP14, RPP21, RPP25, RPP30, RPP38 and RPP40. Within the RNase P complex, POP1, POP7 and RPP25 form the 'finger' subcomplex, POP5, RPP14, RPP40 and homodimeric RPP30 form the 'palm' subcomplex, and RPP21, POP4 and RPP38 form the 'wrist' subcomplex. All subunits of the RNase P complex interact with the catalytic RNA. Several subunits of RNase P are also part of the RNase MRP complex. RNase MRP consists of a catalytic RNA moiety and about 8 protein subunits; POP1, POP7, RPP25, RPP30, RPP38, RPP40 and possibly also POP4 and POP5.</text>
</comment>
<evidence type="ECO:0000256" key="3">
    <source>
        <dbReference type="ARBA" id="ARBA00006181"/>
    </source>
</evidence>